<dbReference type="EMBL" id="JAECZC010000062">
    <property type="protein sequence ID" value="MBH8565482.1"/>
    <property type="molecule type" value="Genomic_DNA"/>
</dbReference>
<dbReference type="RefSeq" id="WP_214662744.1">
    <property type="nucleotide sequence ID" value="NZ_JAECZC010000062.1"/>
</dbReference>
<accession>A0A8J7HTM3</accession>
<name>A0A8J7HTM3_9NOST</name>
<reference evidence="1 2" key="1">
    <citation type="journal article" date="2021" name="Int. J. Syst. Evol. Microbiol.">
        <title>Amazonocrinis nigriterrae gen. nov., sp. nov., Atlanticothrix silvestris gen. nov., sp. nov. and Dendronalium phyllosphericum gen. nov., sp. nov., nostocacean cyanobacteria from Brazilian environments.</title>
        <authorList>
            <person name="Alvarenga D.O."/>
            <person name="Andreote A.P.D."/>
            <person name="Branco L.H.Z."/>
            <person name="Delbaje E."/>
            <person name="Cruz R.B."/>
            <person name="Varani A.M."/>
            <person name="Fiore M.F."/>
        </authorList>
    </citation>
    <scope>NUCLEOTIDE SEQUENCE [LARGE SCALE GENOMIC DNA]</scope>
    <source>
        <strain evidence="1 2">CENA67</strain>
    </source>
</reference>
<keyword evidence="2" id="KW-1185">Reference proteome</keyword>
<dbReference type="AlphaFoldDB" id="A0A8J7HTM3"/>
<evidence type="ECO:0000313" key="1">
    <source>
        <dbReference type="EMBL" id="MBH8565482.1"/>
    </source>
</evidence>
<organism evidence="1 2">
    <name type="scientific">Amazonocrinis nigriterrae CENA67</name>
    <dbReference type="NCBI Taxonomy" id="2794033"/>
    <lineage>
        <taxon>Bacteria</taxon>
        <taxon>Bacillati</taxon>
        <taxon>Cyanobacteriota</taxon>
        <taxon>Cyanophyceae</taxon>
        <taxon>Nostocales</taxon>
        <taxon>Nostocaceae</taxon>
        <taxon>Amazonocrinis</taxon>
        <taxon>Amazonocrinis nigriterrae</taxon>
    </lineage>
</organism>
<evidence type="ECO:0000313" key="2">
    <source>
        <dbReference type="Proteomes" id="UP000632766"/>
    </source>
</evidence>
<dbReference type="Proteomes" id="UP000632766">
    <property type="component" value="Unassembled WGS sequence"/>
</dbReference>
<gene>
    <name evidence="1" type="ORF">I8748_25465</name>
</gene>
<protein>
    <submittedName>
        <fullName evidence="1">Uncharacterized protein</fullName>
    </submittedName>
</protein>
<comment type="caution">
    <text evidence="1">The sequence shown here is derived from an EMBL/GenBank/DDBJ whole genome shotgun (WGS) entry which is preliminary data.</text>
</comment>
<proteinExistence type="predicted"/>
<sequence>MVQCVSPNIVLDEHGKFIVIDPRDKTPLKILIAYQESKPQLCDRIFDIC</sequence>